<evidence type="ECO:0000313" key="4">
    <source>
        <dbReference type="EMBL" id="ACY16697.1"/>
    </source>
</evidence>
<evidence type="ECO:0000256" key="1">
    <source>
        <dbReference type="SAM" id="MobiDB-lite"/>
    </source>
</evidence>
<feature type="domain" description="MaoC-like" evidence="2">
    <location>
        <begin position="165"/>
        <end position="264"/>
    </location>
</feature>
<dbReference type="KEGG" id="hoh:Hoch_4199"/>
<dbReference type="PANTHER" id="PTHR13078">
    <property type="entry name" value="PEROXISOMAL MULTIFUNCTIONAL ENZYME TYPE 2-RELATED"/>
    <property type="match status" value="1"/>
</dbReference>
<gene>
    <name evidence="4" type="ordered locus">Hoch_4199</name>
</gene>
<dbReference type="HOGENOM" id="CLU_040078_1_0_7"/>
<evidence type="ECO:0000259" key="2">
    <source>
        <dbReference type="Pfam" id="PF01575"/>
    </source>
</evidence>
<dbReference type="InterPro" id="IPR029069">
    <property type="entry name" value="HotDog_dom_sf"/>
</dbReference>
<dbReference type="GO" id="GO:0006635">
    <property type="term" value="P:fatty acid beta-oxidation"/>
    <property type="evidence" value="ECO:0007669"/>
    <property type="project" value="TreeGrafter"/>
</dbReference>
<dbReference type="Pfam" id="PF01575">
    <property type="entry name" value="MaoC_dehydratas"/>
    <property type="match status" value="1"/>
</dbReference>
<dbReference type="SUPFAM" id="SSF54637">
    <property type="entry name" value="Thioesterase/thiol ester dehydrase-isomerase"/>
    <property type="match status" value="2"/>
</dbReference>
<sequence>MSALDFDQVGKAGRTFEFSYAWKDAVLYALGVGAKVPEELDYLYEQRGPKVLPTFAVLPAFPCMLEAMGRVRADLARVLHGEQSTILHRPLPARARVSTTARIDGIYDKGKGALIVVTCETKDAEGAPLCDNVFSIFVRGAGGFGGPRGPEDSASAAKLPTTPPEGSAPDFEHREQTTREQAALYRLSGDLNPLHIDPKMAQAVGFDRPILHGLCTYGIAARTLLRHACEGNPARFRSLRARFSGVVLPGDTLITRGWRVSPEHCVLQVVKEDGTAVLSNAVAELADA</sequence>
<feature type="region of interest" description="Disordered" evidence="1">
    <location>
        <begin position="146"/>
        <end position="176"/>
    </location>
</feature>
<dbReference type="Pfam" id="PF22622">
    <property type="entry name" value="MFE-2_hydrat-2_N"/>
    <property type="match status" value="1"/>
</dbReference>
<keyword evidence="5" id="KW-1185">Reference proteome</keyword>
<feature type="domain" description="Peroxisomal multifunctional enzyme type 2-like N-terminal" evidence="3">
    <location>
        <begin position="18"/>
        <end position="140"/>
    </location>
</feature>
<accession>D0LKX7</accession>
<dbReference type="PANTHER" id="PTHR13078:SF56">
    <property type="entry name" value="PEROXISOMAL MULTIFUNCTIONAL ENZYME TYPE 2"/>
    <property type="match status" value="1"/>
</dbReference>
<dbReference type="EC" id="4.2.1.107" evidence="4"/>
<proteinExistence type="predicted"/>
<dbReference type="CDD" id="cd03448">
    <property type="entry name" value="HDE_HSD"/>
    <property type="match status" value="1"/>
</dbReference>
<dbReference type="Proteomes" id="UP000001880">
    <property type="component" value="Chromosome"/>
</dbReference>
<dbReference type="Gene3D" id="3.10.129.10">
    <property type="entry name" value="Hotdog Thioesterase"/>
    <property type="match status" value="1"/>
</dbReference>
<dbReference type="GO" id="GO:0033989">
    <property type="term" value="F:3alpha,7alpha,12alpha-trihydroxy-5beta-cholest-24-enoyl-CoA hydratase activity"/>
    <property type="evidence" value="ECO:0007669"/>
    <property type="project" value="UniProtKB-EC"/>
</dbReference>
<dbReference type="AlphaFoldDB" id="D0LKX7"/>
<protein>
    <submittedName>
        <fullName evidence="4">3-alpha,7-alpha,12-alpha-trihydroxy-5-beta-chole st-24-enoyl-CoAhydratase</fullName>
        <ecNumber evidence="4">4.2.1.107</ecNumber>
    </submittedName>
</protein>
<dbReference type="EMBL" id="CP001804">
    <property type="protein sequence ID" value="ACY16697.1"/>
    <property type="molecule type" value="Genomic_DNA"/>
</dbReference>
<dbReference type="GO" id="GO:0044594">
    <property type="term" value="F:17-beta-hydroxysteroid dehydrogenase (NAD+) activity"/>
    <property type="evidence" value="ECO:0007669"/>
    <property type="project" value="TreeGrafter"/>
</dbReference>
<reference evidence="4 5" key="1">
    <citation type="journal article" date="2010" name="Stand. Genomic Sci.">
        <title>Complete genome sequence of Haliangium ochraceum type strain (SMP-2).</title>
        <authorList>
            <consortium name="US DOE Joint Genome Institute (JGI-PGF)"/>
            <person name="Ivanova N."/>
            <person name="Daum C."/>
            <person name="Lang E."/>
            <person name="Abt B."/>
            <person name="Kopitz M."/>
            <person name="Saunders E."/>
            <person name="Lapidus A."/>
            <person name="Lucas S."/>
            <person name="Glavina Del Rio T."/>
            <person name="Nolan M."/>
            <person name="Tice H."/>
            <person name="Copeland A."/>
            <person name="Cheng J.F."/>
            <person name="Chen F."/>
            <person name="Bruce D."/>
            <person name="Goodwin L."/>
            <person name="Pitluck S."/>
            <person name="Mavromatis K."/>
            <person name="Pati A."/>
            <person name="Mikhailova N."/>
            <person name="Chen A."/>
            <person name="Palaniappan K."/>
            <person name="Land M."/>
            <person name="Hauser L."/>
            <person name="Chang Y.J."/>
            <person name="Jeffries C.D."/>
            <person name="Detter J.C."/>
            <person name="Brettin T."/>
            <person name="Rohde M."/>
            <person name="Goker M."/>
            <person name="Bristow J."/>
            <person name="Markowitz V."/>
            <person name="Eisen J.A."/>
            <person name="Hugenholtz P."/>
            <person name="Kyrpides N.C."/>
            <person name="Klenk H.P."/>
        </authorList>
    </citation>
    <scope>NUCLEOTIDE SEQUENCE [LARGE SCALE GENOMIC DNA]</scope>
    <source>
        <strain evidence="5">DSM 14365 / CIP 107738 / JCM 11303 / AJ 13395 / SMP-2</strain>
    </source>
</reference>
<keyword evidence="4" id="KW-0456">Lyase</keyword>
<dbReference type="STRING" id="502025.Hoch_4199"/>
<dbReference type="InterPro" id="IPR002539">
    <property type="entry name" value="MaoC-like_dom"/>
</dbReference>
<dbReference type="eggNOG" id="COG2030">
    <property type="taxonomic scope" value="Bacteria"/>
</dbReference>
<name>D0LKX7_HALO1</name>
<evidence type="ECO:0000313" key="5">
    <source>
        <dbReference type="Proteomes" id="UP000001880"/>
    </source>
</evidence>
<dbReference type="OrthoDB" id="9802564at2"/>
<organism evidence="4 5">
    <name type="scientific">Haliangium ochraceum (strain DSM 14365 / JCM 11303 / SMP-2)</name>
    <dbReference type="NCBI Taxonomy" id="502025"/>
    <lineage>
        <taxon>Bacteria</taxon>
        <taxon>Pseudomonadati</taxon>
        <taxon>Myxococcota</taxon>
        <taxon>Polyangia</taxon>
        <taxon>Haliangiales</taxon>
        <taxon>Kofleriaceae</taxon>
        <taxon>Haliangium</taxon>
    </lineage>
</organism>
<evidence type="ECO:0000259" key="3">
    <source>
        <dbReference type="Pfam" id="PF22622"/>
    </source>
</evidence>
<dbReference type="GO" id="GO:0004300">
    <property type="term" value="F:enoyl-CoA hydratase activity"/>
    <property type="evidence" value="ECO:0007669"/>
    <property type="project" value="TreeGrafter"/>
</dbReference>
<dbReference type="InterPro" id="IPR054357">
    <property type="entry name" value="MFE-2_N"/>
</dbReference>
<dbReference type="GO" id="GO:0003857">
    <property type="term" value="F:(3S)-3-hydroxyacyl-CoA dehydrogenase (NAD+) activity"/>
    <property type="evidence" value="ECO:0007669"/>
    <property type="project" value="TreeGrafter"/>
</dbReference>
<dbReference type="RefSeq" id="WP_012829295.1">
    <property type="nucleotide sequence ID" value="NC_013440.1"/>
</dbReference>